<dbReference type="KEGG" id="fri:FraEuI1c_2872"/>
<protein>
    <recommendedName>
        <fullName evidence="10">Ferredoxin</fullName>
    </recommendedName>
</protein>
<evidence type="ECO:0000313" key="9">
    <source>
        <dbReference type="Proteomes" id="UP000002484"/>
    </source>
</evidence>
<evidence type="ECO:0008006" key="10">
    <source>
        <dbReference type="Google" id="ProtNLM"/>
    </source>
</evidence>
<keyword evidence="3" id="KW-0479">Metal-binding</keyword>
<evidence type="ECO:0000256" key="2">
    <source>
        <dbReference type="ARBA" id="ARBA00022448"/>
    </source>
</evidence>
<evidence type="ECO:0000256" key="4">
    <source>
        <dbReference type="ARBA" id="ARBA00022982"/>
    </source>
</evidence>
<keyword evidence="4" id="KW-0249">Electron transport</keyword>
<dbReference type="STRING" id="298654.FraEuI1c_2872"/>
<evidence type="ECO:0000256" key="5">
    <source>
        <dbReference type="ARBA" id="ARBA00023004"/>
    </source>
</evidence>
<accession>E3J919</accession>
<keyword evidence="2" id="KW-0813">Transport</keyword>
<dbReference type="EMBL" id="CP002299">
    <property type="protein sequence ID" value="ADP80898.1"/>
    <property type="molecule type" value="Genomic_DNA"/>
</dbReference>
<keyword evidence="6" id="KW-0411">Iron-sulfur</keyword>
<dbReference type="Pfam" id="PF13459">
    <property type="entry name" value="Fer4_15"/>
    <property type="match status" value="1"/>
</dbReference>
<keyword evidence="7" id="KW-0003">3Fe-4S</keyword>
<dbReference type="GO" id="GO:0051538">
    <property type="term" value="F:3 iron, 4 sulfur cluster binding"/>
    <property type="evidence" value="ECO:0007669"/>
    <property type="project" value="UniProtKB-KW"/>
</dbReference>
<evidence type="ECO:0000256" key="1">
    <source>
        <dbReference type="ARBA" id="ARBA00001927"/>
    </source>
</evidence>
<comment type="cofactor">
    <cofactor evidence="1">
        <name>[3Fe-4S] cluster</name>
        <dbReference type="ChEBI" id="CHEBI:21137"/>
    </cofactor>
</comment>
<dbReference type="AlphaFoldDB" id="E3J919"/>
<dbReference type="eggNOG" id="COG1141">
    <property type="taxonomic scope" value="Bacteria"/>
</dbReference>
<evidence type="ECO:0000256" key="3">
    <source>
        <dbReference type="ARBA" id="ARBA00022723"/>
    </source>
</evidence>
<gene>
    <name evidence="8" type="ordered locus">FraEuI1c_2872</name>
</gene>
<evidence type="ECO:0000256" key="7">
    <source>
        <dbReference type="ARBA" id="ARBA00023291"/>
    </source>
</evidence>
<dbReference type="GO" id="GO:0046872">
    <property type="term" value="F:metal ion binding"/>
    <property type="evidence" value="ECO:0007669"/>
    <property type="project" value="UniProtKB-KW"/>
</dbReference>
<dbReference type="HOGENOM" id="CLU_139698_6_2_11"/>
<name>E3J919_PSEI1</name>
<dbReference type="PANTHER" id="PTHR36923:SF3">
    <property type="entry name" value="FERREDOXIN"/>
    <property type="match status" value="1"/>
</dbReference>
<keyword evidence="5" id="KW-0408">Iron</keyword>
<evidence type="ECO:0000256" key="6">
    <source>
        <dbReference type="ARBA" id="ARBA00023014"/>
    </source>
</evidence>
<dbReference type="InParanoid" id="E3J919"/>
<organism evidence="8 9">
    <name type="scientific">Pseudofrankia inefficax (strain DSM 45817 / CECT 9037 / DDB 130130 / EuI1c)</name>
    <name type="common">Frankia inefficax</name>
    <dbReference type="NCBI Taxonomy" id="298654"/>
    <lineage>
        <taxon>Bacteria</taxon>
        <taxon>Bacillati</taxon>
        <taxon>Actinomycetota</taxon>
        <taxon>Actinomycetes</taxon>
        <taxon>Frankiales</taxon>
        <taxon>Frankiaceae</taxon>
        <taxon>Pseudofrankia</taxon>
    </lineage>
</organism>
<proteinExistence type="predicted"/>
<keyword evidence="9" id="KW-1185">Reference proteome</keyword>
<dbReference type="Proteomes" id="UP000002484">
    <property type="component" value="Chromosome"/>
</dbReference>
<dbReference type="SUPFAM" id="SSF54862">
    <property type="entry name" value="4Fe-4S ferredoxins"/>
    <property type="match status" value="1"/>
</dbReference>
<dbReference type="OrthoDB" id="3215519at2"/>
<dbReference type="RefSeq" id="WP_013424016.1">
    <property type="nucleotide sequence ID" value="NC_014666.1"/>
</dbReference>
<sequence>MKVTVDAQRCQGHARCALIAPDVFDIDDEGYATVLCAVVPAELEDRARRAVTNCPEGAITVD</sequence>
<reference evidence="8 9" key="1">
    <citation type="submission" date="2010-10" db="EMBL/GenBank/DDBJ databases">
        <title>Complete sequence of Frankia sp. EuI1c.</title>
        <authorList>
            <consortium name="US DOE Joint Genome Institute"/>
            <person name="Lucas S."/>
            <person name="Copeland A."/>
            <person name="Lapidus A."/>
            <person name="Cheng J.-F."/>
            <person name="Bruce D."/>
            <person name="Goodwin L."/>
            <person name="Pitluck S."/>
            <person name="Chertkov O."/>
            <person name="Detter J.C."/>
            <person name="Han C."/>
            <person name="Tapia R."/>
            <person name="Land M."/>
            <person name="Hauser L."/>
            <person name="Jeffries C."/>
            <person name="Kyrpides N."/>
            <person name="Ivanova N."/>
            <person name="Mikhailova N."/>
            <person name="Beauchemin N."/>
            <person name="Sen A."/>
            <person name="Sur S.A."/>
            <person name="Gtari M."/>
            <person name="Wall L."/>
            <person name="Tisa L."/>
            <person name="Woyke T."/>
        </authorList>
    </citation>
    <scope>NUCLEOTIDE SEQUENCE [LARGE SCALE GENOMIC DNA]</scope>
    <source>
        <strain evidence="9">DSM 45817 / CECT 9037 / EuI1c</strain>
    </source>
</reference>
<dbReference type="Gene3D" id="3.30.70.20">
    <property type="match status" value="1"/>
</dbReference>
<evidence type="ECO:0000313" key="8">
    <source>
        <dbReference type="EMBL" id="ADP80898.1"/>
    </source>
</evidence>
<dbReference type="InterPro" id="IPR051269">
    <property type="entry name" value="Fe-S_cluster_ET"/>
</dbReference>
<dbReference type="PANTHER" id="PTHR36923">
    <property type="entry name" value="FERREDOXIN"/>
    <property type="match status" value="1"/>
</dbReference>